<organism evidence="1 2">
    <name type="scientific">Variovorax paradoxus</name>
    <dbReference type="NCBI Taxonomy" id="34073"/>
    <lineage>
        <taxon>Bacteria</taxon>
        <taxon>Pseudomonadati</taxon>
        <taxon>Pseudomonadota</taxon>
        <taxon>Betaproteobacteria</taxon>
        <taxon>Burkholderiales</taxon>
        <taxon>Comamonadaceae</taxon>
        <taxon>Variovorax</taxon>
    </lineage>
</organism>
<feature type="non-terminal residue" evidence="1">
    <location>
        <position position="45"/>
    </location>
</feature>
<dbReference type="AlphaFoldDB" id="A0A2W5P4H5"/>
<comment type="caution">
    <text evidence="1">The sequence shown here is derived from an EMBL/GenBank/DDBJ whole genome shotgun (WGS) entry which is preliminary data.</text>
</comment>
<protein>
    <submittedName>
        <fullName evidence="1">LacI family transcriptional regulator</fullName>
    </submittedName>
</protein>
<proteinExistence type="predicted"/>
<accession>A0A2W5P4H5</accession>
<dbReference type="Proteomes" id="UP000249135">
    <property type="component" value="Unassembled WGS sequence"/>
</dbReference>
<sequence>MTTLGFNASAPAQPAWPDRPIKLVVPYPAGGNADSTARLLATQLS</sequence>
<dbReference type="InterPro" id="IPR042100">
    <property type="entry name" value="Bug_dom1"/>
</dbReference>
<evidence type="ECO:0000313" key="1">
    <source>
        <dbReference type="EMBL" id="PZQ60681.1"/>
    </source>
</evidence>
<reference evidence="1 2" key="1">
    <citation type="submission" date="2017-08" db="EMBL/GenBank/DDBJ databases">
        <title>Infants hospitalized years apart are colonized by the same room-sourced microbial strains.</title>
        <authorList>
            <person name="Brooks B."/>
            <person name="Olm M.R."/>
            <person name="Firek B.A."/>
            <person name="Baker R."/>
            <person name="Thomas B.C."/>
            <person name="Morowitz M.J."/>
            <person name="Banfield J.F."/>
        </authorList>
    </citation>
    <scope>NUCLEOTIDE SEQUENCE [LARGE SCALE GENOMIC DNA]</scope>
    <source>
        <strain evidence="1">S2_005_003_R2_41</strain>
    </source>
</reference>
<evidence type="ECO:0000313" key="2">
    <source>
        <dbReference type="Proteomes" id="UP000249135"/>
    </source>
</evidence>
<name>A0A2W5P4H5_VARPD</name>
<dbReference type="Gene3D" id="3.40.190.150">
    <property type="entry name" value="Bordetella uptake gene, domain 1"/>
    <property type="match status" value="1"/>
</dbReference>
<dbReference type="EMBL" id="QFPP01000692">
    <property type="protein sequence ID" value="PZQ60681.1"/>
    <property type="molecule type" value="Genomic_DNA"/>
</dbReference>
<gene>
    <name evidence="1" type="ORF">DI563_29465</name>
</gene>